<keyword evidence="2" id="KW-0732">Signal</keyword>
<name>A0ABX8BAG8_9BACT</name>
<evidence type="ECO:0000313" key="4">
    <source>
        <dbReference type="Proteomes" id="UP000676506"/>
    </source>
</evidence>
<gene>
    <name evidence="3" type="ORF">J8C06_06685</name>
</gene>
<keyword evidence="4" id="KW-1185">Reference proteome</keyword>
<organism evidence="3 4">
    <name type="scientific">Chloracidobacterium validum</name>
    <dbReference type="NCBI Taxonomy" id="2821543"/>
    <lineage>
        <taxon>Bacteria</taxon>
        <taxon>Pseudomonadati</taxon>
        <taxon>Acidobacteriota</taxon>
        <taxon>Terriglobia</taxon>
        <taxon>Terriglobales</taxon>
        <taxon>Acidobacteriaceae</taxon>
        <taxon>Chloracidobacterium</taxon>
    </lineage>
</organism>
<feature type="compositionally biased region" description="Basic and acidic residues" evidence="1">
    <location>
        <begin position="129"/>
        <end position="138"/>
    </location>
</feature>
<proteinExistence type="predicted"/>
<dbReference type="Proteomes" id="UP000676506">
    <property type="component" value="Chromosome 1"/>
</dbReference>
<protein>
    <submittedName>
        <fullName evidence="3">Uncharacterized protein</fullName>
    </submittedName>
</protein>
<accession>A0ABX8BAG8</accession>
<evidence type="ECO:0000313" key="3">
    <source>
        <dbReference type="EMBL" id="QUW02055.1"/>
    </source>
</evidence>
<feature type="chain" id="PRO_5046327179" evidence="2">
    <location>
        <begin position="26"/>
        <end position="255"/>
    </location>
</feature>
<dbReference type="EMBL" id="CP072648">
    <property type="protein sequence ID" value="QUW02055.1"/>
    <property type="molecule type" value="Genomic_DNA"/>
</dbReference>
<feature type="signal peptide" evidence="2">
    <location>
        <begin position="1"/>
        <end position="25"/>
    </location>
</feature>
<dbReference type="RefSeq" id="WP_211427946.1">
    <property type="nucleotide sequence ID" value="NZ_CP072648.1"/>
</dbReference>
<evidence type="ECO:0000256" key="1">
    <source>
        <dbReference type="SAM" id="MobiDB-lite"/>
    </source>
</evidence>
<reference evidence="3 4" key="1">
    <citation type="submission" date="2021-03" db="EMBL/GenBank/DDBJ databases">
        <title>Genomic and phenotypic characterization of Chloracidobacterium isolates provides evidence for multiple species.</title>
        <authorList>
            <person name="Saini M.K."/>
            <person name="Costas A.M.G."/>
            <person name="Tank M."/>
            <person name="Bryant D.A."/>
        </authorList>
    </citation>
    <scope>NUCLEOTIDE SEQUENCE [LARGE SCALE GENOMIC DNA]</scope>
    <source>
        <strain evidence="3 4">BV2-C</strain>
    </source>
</reference>
<feature type="region of interest" description="Disordered" evidence="1">
    <location>
        <begin position="129"/>
        <end position="155"/>
    </location>
</feature>
<sequence>MMLPNRSLIATVSLAFVLAFSFSLPTDGQQRFSGRLENLANQLVRQSRDVADRLERDYRRGFNNGRRDVQQLYQARMFVAGADLLAQMTREGRPENELNDAVEFLRSQVNFEPGWGNLRGTLDDLSRELRFSGRDPGRDPGGGRQGGRRNDGGWNDGRVTGRMRWFGRVDDEIYIYVQDNVARTELISGQPTLNERFSFTSPLPRRTVSVSVNRLRGRGRVEVFQQPSVNNNFTAVVRITDPGRGATDMEFELIW</sequence>
<evidence type="ECO:0000256" key="2">
    <source>
        <dbReference type="SAM" id="SignalP"/>
    </source>
</evidence>